<keyword evidence="4" id="KW-1185">Reference proteome</keyword>
<reference evidence="3 4" key="1">
    <citation type="submission" date="2019-03" db="EMBL/GenBank/DDBJ databases">
        <title>Draft genome of Massilia hortus sp. nov., a novel bacterial species of the Oxalobacteraceae family.</title>
        <authorList>
            <person name="Peta V."/>
            <person name="Raths R."/>
            <person name="Bucking H."/>
        </authorList>
    </citation>
    <scope>NUCLEOTIDE SEQUENCE [LARGE SCALE GENOMIC DNA]</scope>
    <source>
        <strain evidence="3 4">ONC3</strain>
    </source>
</reference>
<dbReference type="Proteomes" id="UP000297258">
    <property type="component" value="Unassembled WGS sequence"/>
</dbReference>
<dbReference type="EMBL" id="SPUM01000137">
    <property type="protein sequence ID" value="TFW28525.1"/>
    <property type="molecule type" value="Genomic_DNA"/>
</dbReference>
<sequence length="462" mass="50834">MGLFSNKAEGGAMDVIRCDQTDYLVWKWRPSGSANSTTKENAIRWGSSLRVKDGEVAVFVYQQADGQHQDFIEGPFDETIKTANFPVISSILGLPYAGQSPFQAEVYFINLAGNIKIPFGVPYFDVFDPRFLDFPVKVAVRGSLIFNITDYRAFIKQHRLIDFDLERFRLLVRDALIKNVKGIVSNAPSDHGIPVLQIERKLLDVNDLVRPRVAQAFAEDFRVNMLRLDVDTIEVDKTTEEYAQLRSVTADLEIAMRQKQNEVGMRNIDMTQLINAENMSESLRIQREESQRFQRLQTETQHLAAHQLDQQTSVLRDAASNLGQMTAMDLGTGGGGFNPVGMMTGLAVGGVMGGQMANMMNVAGSNIAQPPMSPPMMSPPPPPPPLLQAQYNLNINGQTVGPFPLPQLQDMARTGQLLPTTYAWKPGMSGWEAAGSIAELAPIFSLAPPPPPPPPPPMPGAA</sequence>
<comment type="caution">
    <text evidence="3">The sequence shown here is derived from an EMBL/GenBank/DDBJ whole genome shotgun (WGS) entry which is preliminary data.</text>
</comment>
<dbReference type="Pfam" id="PF13421">
    <property type="entry name" value="Band_7_1"/>
    <property type="match status" value="1"/>
</dbReference>
<dbReference type="OrthoDB" id="9764015at2"/>
<name>A0A4Y9SPX2_9BURK</name>
<dbReference type="RefSeq" id="WP_135191653.1">
    <property type="nucleotide sequence ID" value="NZ_SPUM01000137.1"/>
</dbReference>
<evidence type="ECO:0000259" key="1">
    <source>
        <dbReference type="Pfam" id="PF13421"/>
    </source>
</evidence>
<accession>A0A4Y9SPX2</accession>
<evidence type="ECO:0000313" key="3">
    <source>
        <dbReference type="EMBL" id="TFW28525.1"/>
    </source>
</evidence>
<dbReference type="AlphaFoldDB" id="A0A4Y9SPX2"/>
<dbReference type="Pfam" id="PF14237">
    <property type="entry name" value="GYF_2"/>
    <property type="match status" value="1"/>
</dbReference>
<feature type="domain" description="SPFH" evidence="1">
    <location>
        <begin position="39"/>
        <end position="240"/>
    </location>
</feature>
<dbReference type="InterPro" id="IPR033880">
    <property type="entry name" value="SPFH_YdjI"/>
</dbReference>
<evidence type="ECO:0000313" key="4">
    <source>
        <dbReference type="Proteomes" id="UP000297258"/>
    </source>
</evidence>
<protein>
    <submittedName>
        <fullName evidence="3">DUF4339 domain-containing protein</fullName>
    </submittedName>
</protein>
<gene>
    <name evidence="3" type="ORF">E4O92_21200</name>
</gene>
<dbReference type="InterPro" id="IPR025640">
    <property type="entry name" value="GYF_2"/>
</dbReference>
<feature type="domain" description="GYF" evidence="2">
    <location>
        <begin position="394"/>
        <end position="440"/>
    </location>
</feature>
<evidence type="ECO:0000259" key="2">
    <source>
        <dbReference type="Pfam" id="PF14237"/>
    </source>
</evidence>
<proteinExistence type="predicted"/>
<organism evidence="3 4">
    <name type="scientific">Massilia horti</name>
    <dbReference type="NCBI Taxonomy" id="2562153"/>
    <lineage>
        <taxon>Bacteria</taxon>
        <taxon>Pseudomonadati</taxon>
        <taxon>Pseudomonadota</taxon>
        <taxon>Betaproteobacteria</taxon>
        <taxon>Burkholderiales</taxon>
        <taxon>Oxalobacteraceae</taxon>
        <taxon>Telluria group</taxon>
        <taxon>Massilia</taxon>
    </lineage>
</organism>